<dbReference type="Proteomes" id="UP001139474">
    <property type="component" value="Unassembled WGS sequence"/>
</dbReference>
<protein>
    <submittedName>
        <fullName evidence="2">DUF1801 domain-containing protein</fullName>
    </submittedName>
</protein>
<organism evidence="2 3">
    <name type="scientific">Idiomarina rhizosphaerae</name>
    <dbReference type="NCBI Taxonomy" id="2961572"/>
    <lineage>
        <taxon>Bacteria</taxon>
        <taxon>Pseudomonadati</taxon>
        <taxon>Pseudomonadota</taxon>
        <taxon>Gammaproteobacteria</taxon>
        <taxon>Alteromonadales</taxon>
        <taxon>Idiomarinaceae</taxon>
        <taxon>Idiomarina</taxon>
    </lineage>
</organism>
<evidence type="ECO:0000259" key="1">
    <source>
        <dbReference type="Pfam" id="PF08818"/>
    </source>
</evidence>
<evidence type="ECO:0000313" key="3">
    <source>
        <dbReference type="Proteomes" id="UP001139474"/>
    </source>
</evidence>
<dbReference type="SUPFAM" id="SSF159888">
    <property type="entry name" value="YdhG-like"/>
    <property type="match status" value="1"/>
</dbReference>
<dbReference type="EMBL" id="JAMZDE010000008">
    <property type="protein sequence ID" value="MCP1340550.1"/>
    <property type="molecule type" value="Genomic_DNA"/>
</dbReference>
<dbReference type="Pfam" id="PF08818">
    <property type="entry name" value="DUF1801"/>
    <property type="match status" value="1"/>
</dbReference>
<dbReference type="InterPro" id="IPR014922">
    <property type="entry name" value="YdhG-like"/>
</dbReference>
<dbReference type="AlphaFoldDB" id="A0A9X2FYX6"/>
<keyword evidence="3" id="KW-1185">Reference proteome</keyword>
<accession>A0A9X2FYX6</accession>
<dbReference type="RefSeq" id="WP_253620367.1">
    <property type="nucleotide sequence ID" value="NZ_JAMZDE010000008.1"/>
</dbReference>
<feature type="domain" description="YdhG-like" evidence="1">
    <location>
        <begin position="30"/>
        <end position="116"/>
    </location>
</feature>
<name>A0A9X2FYX6_9GAMM</name>
<reference evidence="2" key="1">
    <citation type="submission" date="2022-06" db="EMBL/GenBank/DDBJ databases">
        <title>Idiomarina rhizosphaerae M1R2S28.</title>
        <authorList>
            <person name="Sun J.-Q."/>
            <person name="Li L.-F."/>
        </authorList>
    </citation>
    <scope>NUCLEOTIDE SEQUENCE</scope>
    <source>
        <strain evidence="2">M1R2S28</strain>
    </source>
</reference>
<gene>
    <name evidence="2" type="ORF">NJR55_13270</name>
</gene>
<comment type="caution">
    <text evidence="2">The sequence shown here is derived from an EMBL/GenBank/DDBJ whole genome shotgun (WGS) entry which is preliminary data.</text>
</comment>
<evidence type="ECO:0000313" key="2">
    <source>
        <dbReference type="EMBL" id="MCP1340550.1"/>
    </source>
</evidence>
<proteinExistence type="predicted"/>
<sequence>MSEIDETHLKVSNACAEIQAKFASYPVEAQRQLENVRNLIFSVAEENALGTVEETLKWGEPSYLVKGGSTIRMDWKPKDPDVIRVYFHCQTVLVETFKEVYPDEFQYEGKRAIVIPLSAYPASGPLSHCLQMALKYHSLKQRPLLGA</sequence>